<evidence type="ECO:0000256" key="10">
    <source>
        <dbReference type="ARBA" id="ARBA00023237"/>
    </source>
</evidence>
<evidence type="ECO:0000313" key="13">
    <source>
        <dbReference type="EMBL" id="OQW87208.1"/>
    </source>
</evidence>
<keyword evidence="6 11" id="KW-0732">Signal</keyword>
<dbReference type="PANTHER" id="PTHR34501">
    <property type="entry name" value="PROTEIN YDDL-RELATED"/>
    <property type="match status" value="1"/>
</dbReference>
<dbReference type="InterPro" id="IPR023614">
    <property type="entry name" value="Porin_dom_sf"/>
</dbReference>
<gene>
    <name evidence="13" type="ORF">BWK72_14570</name>
</gene>
<dbReference type="GO" id="GO:0009279">
    <property type="term" value="C:cell outer membrane"/>
    <property type="evidence" value="ECO:0007669"/>
    <property type="project" value="UniProtKB-SubCell"/>
</dbReference>
<evidence type="ECO:0000256" key="7">
    <source>
        <dbReference type="ARBA" id="ARBA00023065"/>
    </source>
</evidence>
<dbReference type="Proteomes" id="UP000192505">
    <property type="component" value="Unassembled WGS sequence"/>
</dbReference>
<evidence type="ECO:0000256" key="9">
    <source>
        <dbReference type="ARBA" id="ARBA00023136"/>
    </source>
</evidence>
<dbReference type="Pfam" id="PF13609">
    <property type="entry name" value="Porin_4"/>
    <property type="match status" value="1"/>
</dbReference>
<evidence type="ECO:0000256" key="4">
    <source>
        <dbReference type="ARBA" id="ARBA00022452"/>
    </source>
</evidence>
<dbReference type="InterPro" id="IPR033900">
    <property type="entry name" value="Gram_neg_porin_domain"/>
</dbReference>
<evidence type="ECO:0000256" key="11">
    <source>
        <dbReference type="SAM" id="SignalP"/>
    </source>
</evidence>
<comment type="caution">
    <text evidence="13">The sequence shown here is derived from an EMBL/GenBank/DDBJ whole genome shotgun (WGS) entry which is preliminary data.</text>
</comment>
<feature type="signal peptide" evidence="11">
    <location>
        <begin position="1"/>
        <end position="31"/>
    </location>
</feature>
<name>A0A1W9KSA4_9BURK</name>
<proteinExistence type="predicted"/>
<evidence type="ECO:0000256" key="5">
    <source>
        <dbReference type="ARBA" id="ARBA00022692"/>
    </source>
</evidence>
<feature type="domain" description="Porin" evidence="12">
    <location>
        <begin position="18"/>
        <end position="402"/>
    </location>
</feature>
<reference evidence="13 14" key="1">
    <citation type="submission" date="2017-01" db="EMBL/GenBank/DDBJ databases">
        <title>Novel large sulfur bacteria in the metagenomes of groundwater-fed chemosynthetic microbial mats in the Lake Huron basin.</title>
        <authorList>
            <person name="Sharrar A.M."/>
            <person name="Flood B.E."/>
            <person name="Bailey J.V."/>
            <person name="Jones D.S."/>
            <person name="Biddanda B."/>
            <person name="Ruberg S.A."/>
            <person name="Marcus D.N."/>
            <person name="Dick G.J."/>
        </authorList>
    </citation>
    <scope>NUCLEOTIDE SEQUENCE [LARGE SCALE GENOMIC DNA]</scope>
    <source>
        <strain evidence="13">A7</strain>
    </source>
</reference>
<dbReference type="EMBL" id="MTEI01000010">
    <property type="protein sequence ID" value="OQW87208.1"/>
    <property type="molecule type" value="Genomic_DNA"/>
</dbReference>
<organism evidence="13 14">
    <name type="scientific">Rhodoferax ferrireducens</name>
    <dbReference type="NCBI Taxonomy" id="192843"/>
    <lineage>
        <taxon>Bacteria</taxon>
        <taxon>Pseudomonadati</taxon>
        <taxon>Pseudomonadota</taxon>
        <taxon>Betaproteobacteria</taxon>
        <taxon>Burkholderiales</taxon>
        <taxon>Comamonadaceae</taxon>
        <taxon>Rhodoferax</taxon>
    </lineage>
</organism>
<dbReference type="AlphaFoldDB" id="A0A1W9KSA4"/>
<keyword evidence="10" id="KW-0998">Cell outer membrane</keyword>
<feature type="chain" id="PRO_5012145348" description="Porin domain-containing protein" evidence="11">
    <location>
        <begin position="32"/>
        <end position="436"/>
    </location>
</feature>
<comment type="subcellular location">
    <subcellularLocation>
        <location evidence="1">Cell outer membrane</location>
        <topology evidence="1">Multi-pass membrane protein</topology>
    </subcellularLocation>
</comment>
<dbReference type="GO" id="GO:0006811">
    <property type="term" value="P:monoatomic ion transport"/>
    <property type="evidence" value="ECO:0007669"/>
    <property type="project" value="UniProtKB-KW"/>
</dbReference>
<keyword evidence="8" id="KW-0626">Porin</keyword>
<evidence type="ECO:0000256" key="3">
    <source>
        <dbReference type="ARBA" id="ARBA00022448"/>
    </source>
</evidence>
<dbReference type="GO" id="GO:0015288">
    <property type="term" value="F:porin activity"/>
    <property type="evidence" value="ECO:0007669"/>
    <property type="project" value="UniProtKB-KW"/>
</dbReference>
<evidence type="ECO:0000256" key="8">
    <source>
        <dbReference type="ARBA" id="ARBA00023114"/>
    </source>
</evidence>
<evidence type="ECO:0000256" key="6">
    <source>
        <dbReference type="ARBA" id="ARBA00022729"/>
    </source>
</evidence>
<dbReference type="Gene3D" id="2.40.160.10">
    <property type="entry name" value="Porin"/>
    <property type="match status" value="1"/>
</dbReference>
<keyword evidence="3" id="KW-0813">Transport</keyword>
<dbReference type="SUPFAM" id="SSF56935">
    <property type="entry name" value="Porins"/>
    <property type="match status" value="1"/>
</dbReference>
<dbReference type="CDD" id="cd00342">
    <property type="entry name" value="gram_neg_porins"/>
    <property type="match status" value="1"/>
</dbReference>
<accession>A0A1W9KSA4</accession>
<keyword evidence="7" id="KW-0406">Ion transport</keyword>
<dbReference type="InterPro" id="IPR050298">
    <property type="entry name" value="Gram-neg_bact_OMP"/>
</dbReference>
<dbReference type="PANTHER" id="PTHR34501:SF9">
    <property type="entry name" value="MAJOR OUTER MEMBRANE PROTEIN P.IA"/>
    <property type="match status" value="1"/>
</dbReference>
<evidence type="ECO:0000259" key="12">
    <source>
        <dbReference type="Pfam" id="PF13609"/>
    </source>
</evidence>
<keyword evidence="5" id="KW-0812">Transmembrane</keyword>
<evidence type="ECO:0000256" key="2">
    <source>
        <dbReference type="ARBA" id="ARBA00011233"/>
    </source>
</evidence>
<sequence length="436" mass="45002">MAHSKNNSSKHGTARAIALASALCCAGLAHAQTGEGVTLYGLADIGITSTSGLAAGRVTQVASGIMEGSRWGIKGTEDLGGGYKAIFTLEARVELDTGGNSTTPISSPQLSDRLSTPAALGLPQSIIDAVQPILVSQWGVNLAKATFDRQAFVGLITPFGAILAGRQYTPAFETNATYDIMATQSGLSAGQIIAFPAALEIRKSNALAYRFVKDGLSGAVMYALGEADTTSKSRMLGINGNYKTSDFSVGFGYNTANNELGEKSLTTSVLGASMNLSGNTLSTMVAKISDDNPAGASVIGPAVTNGLLTAVPAIPGMNATIAAATGALAQRNYSNAFKVDGTLFHIGYRHMMGAHSVAVAYNRYNDQRASDADVASYGVAFTYSLSKRTDLNAVLVHYDNGDRGQVAPGGNGYIGGVTASAGTNSTAIQLGMRHRF</sequence>
<dbReference type="GO" id="GO:0046930">
    <property type="term" value="C:pore complex"/>
    <property type="evidence" value="ECO:0007669"/>
    <property type="project" value="UniProtKB-KW"/>
</dbReference>
<keyword evidence="4" id="KW-1134">Transmembrane beta strand</keyword>
<evidence type="ECO:0000256" key="1">
    <source>
        <dbReference type="ARBA" id="ARBA00004571"/>
    </source>
</evidence>
<keyword evidence="9" id="KW-0472">Membrane</keyword>
<comment type="subunit">
    <text evidence="2">Homotrimer.</text>
</comment>
<protein>
    <recommendedName>
        <fullName evidence="12">Porin domain-containing protein</fullName>
    </recommendedName>
</protein>
<evidence type="ECO:0000313" key="14">
    <source>
        <dbReference type="Proteomes" id="UP000192505"/>
    </source>
</evidence>